<dbReference type="SUPFAM" id="SSF48403">
    <property type="entry name" value="Ankyrin repeat"/>
    <property type="match status" value="1"/>
</dbReference>
<accession>A0A3N4I7T2</accession>
<gene>
    <name evidence="1" type="ORF">BJ508DRAFT_92306</name>
</gene>
<organism evidence="1 2">
    <name type="scientific">Ascobolus immersus RN42</name>
    <dbReference type="NCBI Taxonomy" id="1160509"/>
    <lineage>
        <taxon>Eukaryota</taxon>
        <taxon>Fungi</taxon>
        <taxon>Dikarya</taxon>
        <taxon>Ascomycota</taxon>
        <taxon>Pezizomycotina</taxon>
        <taxon>Pezizomycetes</taxon>
        <taxon>Pezizales</taxon>
        <taxon>Ascobolaceae</taxon>
        <taxon>Ascobolus</taxon>
    </lineage>
</organism>
<dbReference type="AlphaFoldDB" id="A0A3N4I7T2"/>
<name>A0A3N4I7T2_ASCIM</name>
<protein>
    <submittedName>
        <fullName evidence="1">Uncharacterized protein</fullName>
    </submittedName>
</protein>
<dbReference type="EMBL" id="ML119673">
    <property type="protein sequence ID" value="RPA82142.1"/>
    <property type="molecule type" value="Genomic_DNA"/>
</dbReference>
<evidence type="ECO:0000313" key="1">
    <source>
        <dbReference type="EMBL" id="RPA82142.1"/>
    </source>
</evidence>
<dbReference type="OrthoDB" id="3477286at2759"/>
<dbReference type="Gene3D" id="1.25.40.20">
    <property type="entry name" value="Ankyrin repeat-containing domain"/>
    <property type="match status" value="1"/>
</dbReference>
<dbReference type="Proteomes" id="UP000275078">
    <property type="component" value="Unassembled WGS sequence"/>
</dbReference>
<dbReference type="InterPro" id="IPR036770">
    <property type="entry name" value="Ankyrin_rpt-contain_sf"/>
</dbReference>
<reference evidence="1 2" key="1">
    <citation type="journal article" date="2018" name="Nat. Ecol. Evol.">
        <title>Pezizomycetes genomes reveal the molecular basis of ectomycorrhizal truffle lifestyle.</title>
        <authorList>
            <person name="Murat C."/>
            <person name="Payen T."/>
            <person name="Noel B."/>
            <person name="Kuo A."/>
            <person name="Morin E."/>
            <person name="Chen J."/>
            <person name="Kohler A."/>
            <person name="Krizsan K."/>
            <person name="Balestrini R."/>
            <person name="Da Silva C."/>
            <person name="Montanini B."/>
            <person name="Hainaut M."/>
            <person name="Levati E."/>
            <person name="Barry K.W."/>
            <person name="Belfiori B."/>
            <person name="Cichocki N."/>
            <person name="Clum A."/>
            <person name="Dockter R.B."/>
            <person name="Fauchery L."/>
            <person name="Guy J."/>
            <person name="Iotti M."/>
            <person name="Le Tacon F."/>
            <person name="Lindquist E.A."/>
            <person name="Lipzen A."/>
            <person name="Malagnac F."/>
            <person name="Mello A."/>
            <person name="Molinier V."/>
            <person name="Miyauchi S."/>
            <person name="Poulain J."/>
            <person name="Riccioni C."/>
            <person name="Rubini A."/>
            <person name="Sitrit Y."/>
            <person name="Splivallo R."/>
            <person name="Traeger S."/>
            <person name="Wang M."/>
            <person name="Zifcakova L."/>
            <person name="Wipf D."/>
            <person name="Zambonelli A."/>
            <person name="Paolocci F."/>
            <person name="Nowrousian M."/>
            <person name="Ottonello S."/>
            <person name="Baldrian P."/>
            <person name="Spatafora J.W."/>
            <person name="Henrissat B."/>
            <person name="Nagy L.G."/>
            <person name="Aury J.M."/>
            <person name="Wincker P."/>
            <person name="Grigoriev I.V."/>
            <person name="Bonfante P."/>
            <person name="Martin F.M."/>
        </authorList>
    </citation>
    <scope>NUCLEOTIDE SEQUENCE [LARGE SCALE GENOMIC DNA]</scope>
    <source>
        <strain evidence="1 2">RN42</strain>
    </source>
</reference>
<sequence length="589" mass="67050">MSTNKTPAFLLLPLELHDLIGSKLAIFSLKSLIRTCRHLNKAYTRAYFARAGAWLHRELYVGRHGRDMNDYSDLNFGFGPHLQLEDEESPSTESSYYCRSDMPQNLMRAAKADVIKEILVIDGGWNDIDIVGPLVGETIYLCTSSIDKGGSDALVKMDLYTDRLVELGIGPYRRSLMERALSLPRYACIKLLGTKGICPGQEAVEEWAEMIFENLRAFALYPTRPYWEEEGNRYDILRFLLENTGLRADHVPKKYEERQSTLLHCLLQERIGNSPFPLPDSLVDLEEKLLRLFIEHGLDIHSIPLDDVLDVRLVCTLSVRVLARVGRDIVTCFEEEPWTLLHTLSTREDGLEGLEALIRQGARVDRRVTSTTGSEIPGYSEDGFPEMPGHNEDGCTALMLATFRLLRHLRSKPRCFVALDVVNSSSTSCSPCEELEYDDQQPRYFTYDDPCAELRRAVEDGSNVLFEHILFFLRNGADPLLANCDGLTPLTAALCTGQSIMIRDMIELDIRREERYGSLSCSMIQQKWENEDQFWETLLPAGALTRTQLEPVLEGLPPVNEEEIDYLEPKWYSYGERIEGSVPLQYKIE</sequence>
<evidence type="ECO:0000313" key="2">
    <source>
        <dbReference type="Proteomes" id="UP000275078"/>
    </source>
</evidence>
<proteinExistence type="predicted"/>
<keyword evidence="2" id="KW-1185">Reference proteome</keyword>